<proteinExistence type="predicted"/>
<organism evidence="1 2">
    <name type="scientific">Trichinella murrelli</name>
    <dbReference type="NCBI Taxonomy" id="144512"/>
    <lineage>
        <taxon>Eukaryota</taxon>
        <taxon>Metazoa</taxon>
        <taxon>Ecdysozoa</taxon>
        <taxon>Nematoda</taxon>
        <taxon>Enoplea</taxon>
        <taxon>Dorylaimia</taxon>
        <taxon>Trichinellida</taxon>
        <taxon>Trichinellidae</taxon>
        <taxon>Trichinella</taxon>
    </lineage>
</organism>
<dbReference type="AlphaFoldDB" id="A0A0V0TVQ0"/>
<protein>
    <submittedName>
        <fullName evidence="1">Uncharacterized protein</fullName>
    </submittedName>
</protein>
<reference evidence="1 2" key="1">
    <citation type="submission" date="2015-01" db="EMBL/GenBank/DDBJ databases">
        <title>Evolution of Trichinella species and genotypes.</title>
        <authorList>
            <person name="Korhonen P.K."/>
            <person name="Edoardo P."/>
            <person name="Giuseppe L.R."/>
            <person name="Gasser R.B."/>
        </authorList>
    </citation>
    <scope>NUCLEOTIDE SEQUENCE [LARGE SCALE GENOMIC DNA]</scope>
    <source>
        <strain evidence="1">ISS417</strain>
    </source>
</reference>
<keyword evidence="2" id="KW-1185">Reference proteome</keyword>
<dbReference type="EMBL" id="JYDJ01000127">
    <property type="protein sequence ID" value="KRX43124.1"/>
    <property type="molecule type" value="Genomic_DNA"/>
</dbReference>
<dbReference type="Proteomes" id="UP000055048">
    <property type="component" value="Unassembled WGS sequence"/>
</dbReference>
<gene>
    <name evidence="1" type="ORF">T05_1476</name>
</gene>
<name>A0A0V0TVQ0_9BILA</name>
<sequence>MDVFKAFFNYNTTVDWNLHSEAVQLMILHHFKFHLAKMHKCQLKRENVEKIYVPQRIFLLLLHADSCSEICDARKLISTNVLFIAGNYCSESVDNKLSRPVLRVSSCNLLLAGIDDEMR</sequence>
<accession>A0A0V0TVQ0</accession>
<evidence type="ECO:0000313" key="2">
    <source>
        <dbReference type="Proteomes" id="UP000055048"/>
    </source>
</evidence>
<evidence type="ECO:0000313" key="1">
    <source>
        <dbReference type="EMBL" id="KRX43124.1"/>
    </source>
</evidence>
<comment type="caution">
    <text evidence="1">The sequence shown here is derived from an EMBL/GenBank/DDBJ whole genome shotgun (WGS) entry which is preliminary data.</text>
</comment>